<dbReference type="PANTHER" id="PTHR48475:SF2">
    <property type="entry name" value="RIBONUCLEASE H"/>
    <property type="match status" value="1"/>
</dbReference>
<dbReference type="PANTHER" id="PTHR48475">
    <property type="entry name" value="RIBONUCLEASE H"/>
    <property type="match status" value="1"/>
</dbReference>
<dbReference type="PROSITE" id="PS50994">
    <property type="entry name" value="INTEGRASE"/>
    <property type="match status" value="1"/>
</dbReference>
<dbReference type="RefSeq" id="XP_071937633.1">
    <property type="nucleotide sequence ID" value="XM_072081532.1"/>
</dbReference>
<feature type="compositionally biased region" description="Basic and acidic residues" evidence="1">
    <location>
        <begin position="7"/>
        <end position="16"/>
    </location>
</feature>
<accession>A0ABM4X0T1</accession>
<reference evidence="4" key="1">
    <citation type="submission" date="2025-08" db="UniProtKB">
        <authorList>
            <consortium name="RefSeq"/>
        </authorList>
    </citation>
    <scope>IDENTIFICATION</scope>
    <source>
        <tissue evidence="4">Leaves</tissue>
    </source>
</reference>
<protein>
    <recommendedName>
        <fullName evidence="2">Integrase catalytic domain-containing protein</fullName>
    </recommendedName>
</protein>
<evidence type="ECO:0000313" key="3">
    <source>
        <dbReference type="Proteomes" id="UP001652660"/>
    </source>
</evidence>
<evidence type="ECO:0000313" key="4">
    <source>
        <dbReference type="RefSeq" id="XP_071937633.1"/>
    </source>
</evidence>
<proteinExistence type="predicted"/>
<organism evidence="3 4">
    <name type="scientific">Coffea arabica</name>
    <name type="common">Arabian coffee</name>
    <dbReference type="NCBI Taxonomy" id="13443"/>
    <lineage>
        <taxon>Eukaryota</taxon>
        <taxon>Viridiplantae</taxon>
        <taxon>Streptophyta</taxon>
        <taxon>Embryophyta</taxon>
        <taxon>Tracheophyta</taxon>
        <taxon>Spermatophyta</taxon>
        <taxon>Magnoliopsida</taxon>
        <taxon>eudicotyledons</taxon>
        <taxon>Gunneridae</taxon>
        <taxon>Pentapetalae</taxon>
        <taxon>asterids</taxon>
        <taxon>lamiids</taxon>
        <taxon>Gentianales</taxon>
        <taxon>Rubiaceae</taxon>
        <taxon>Ixoroideae</taxon>
        <taxon>Gardenieae complex</taxon>
        <taxon>Bertiereae - Coffeeae clade</taxon>
        <taxon>Coffeeae</taxon>
        <taxon>Coffea</taxon>
    </lineage>
</organism>
<evidence type="ECO:0000256" key="1">
    <source>
        <dbReference type="SAM" id="MobiDB-lite"/>
    </source>
</evidence>
<dbReference type="CDD" id="cd09279">
    <property type="entry name" value="RNase_HI_like"/>
    <property type="match status" value="1"/>
</dbReference>
<dbReference type="Proteomes" id="UP001652660">
    <property type="component" value="Chromosome 2e"/>
</dbReference>
<feature type="compositionally biased region" description="Low complexity" evidence="1">
    <location>
        <begin position="59"/>
        <end position="78"/>
    </location>
</feature>
<dbReference type="InterPro" id="IPR041588">
    <property type="entry name" value="Integrase_H2C2"/>
</dbReference>
<dbReference type="Gene3D" id="3.30.420.10">
    <property type="entry name" value="Ribonuclease H-like superfamily/Ribonuclease H"/>
    <property type="match status" value="2"/>
</dbReference>
<dbReference type="InterPro" id="IPR001584">
    <property type="entry name" value="Integrase_cat-core"/>
</dbReference>
<dbReference type="InterPro" id="IPR036397">
    <property type="entry name" value="RNaseH_sf"/>
</dbReference>
<sequence>MAVKAKGSADDTHTRQAAEALQAKKITKAAQTQEVDEPLPAEDVAEVIQANKARRAAEVKGAGEAAETEQTGEAVEAGQARETAEVGQVGDAAEVTPSGGEVKAETARWATQTRGATEAVGRPDPVWTLYVDGASSREGCGAGLLLVSPMGEELAYALRFDFRASNNESEYEALIAGMEIARKLGVCGSYEVKEGPLRKYVTKARELRDQFKQVVQEQIPRSQNKRADALSKLASTSFNTLNREILVEVIKERAYERLDTTVIQVVNSWMDPIVQYLTHGELPPNRTEARKVLLKSQKYVLTEGVLYRKSYLQPWLKCVTPEEGSYILRELHESICGNHVGPRVLAKKGMLAGYYWPTIFRDSAELVTRCKPCQLHASIHHAPTQEMIPLYSPWPFFQSGIDLLAPFSRTPGGHEHLVVAIDYFTKWVEAEPLVTINSRSIQKFLWKSIVHRFGIPQVLVSDNGRQFEDSSLQDWCSEFGIRQHFTSVGHPQANGQTTPRTATQETPFALACGADAVIPAEIGVPSSRVQHFVAQNNEEEMRLNLDLLEHRREEACIRMAKYKGQVARYYNARVRHFSFKPGDMVLLRNFVSRAAGTGKLDPNWEGPYVVREADRVGYCRLAHLNGDEVSRTWHNLNLRLFR</sequence>
<dbReference type="Pfam" id="PF00665">
    <property type="entry name" value="rve"/>
    <property type="match status" value="1"/>
</dbReference>
<keyword evidence="3" id="KW-1185">Reference proteome</keyword>
<evidence type="ECO:0000259" key="2">
    <source>
        <dbReference type="PROSITE" id="PS50994"/>
    </source>
</evidence>
<feature type="domain" description="Integrase catalytic" evidence="2">
    <location>
        <begin position="391"/>
        <end position="497"/>
    </location>
</feature>
<dbReference type="InterPro" id="IPR012337">
    <property type="entry name" value="RNaseH-like_sf"/>
</dbReference>
<dbReference type="SUPFAM" id="SSF53098">
    <property type="entry name" value="Ribonuclease H-like"/>
    <property type="match status" value="2"/>
</dbReference>
<dbReference type="Pfam" id="PF17921">
    <property type="entry name" value="Integrase_H2C2"/>
    <property type="match status" value="1"/>
</dbReference>
<gene>
    <name evidence="4" type="primary">LOC140037397</name>
</gene>
<dbReference type="Gene3D" id="1.10.340.70">
    <property type="match status" value="1"/>
</dbReference>
<feature type="region of interest" description="Disordered" evidence="1">
    <location>
        <begin position="1"/>
        <end position="20"/>
    </location>
</feature>
<feature type="region of interest" description="Disordered" evidence="1">
    <location>
        <begin position="59"/>
        <end position="118"/>
    </location>
</feature>
<dbReference type="GeneID" id="140037397"/>
<name>A0ABM4X0T1_COFAR</name>